<evidence type="ECO:0000259" key="1">
    <source>
        <dbReference type="Pfam" id="PF01408"/>
    </source>
</evidence>
<sequence length="159" mass="17714">MNNRVALIGLGPHARKVYYPYLSEYFQGDPSASFELLVELKTQQETAAAFLEKQKIQPKRVEFLDADTQLRSGTIDPLAAASLKEHKINKALIATEPKAHKVYIEECIKRGIHVMTDKPVTAPVGLVTSIEAAENIYNDVARLAEMTDQHPNSRVLVQS</sequence>
<dbReference type="EMBL" id="UPHL01000026">
    <property type="protein sequence ID" value="VAZ82280.1"/>
    <property type="molecule type" value="Genomic_DNA"/>
</dbReference>
<evidence type="ECO:0000313" key="3">
    <source>
        <dbReference type="Proteomes" id="UP000279331"/>
    </source>
</evidence>
<dbReference type="Proteomes" id="UP000279331">
    <property type="component" value="Unassembled WGS sequence"/>
</dbReference>
<evidence type="ECO:0000313" key="2">
    <source>
        <dbReference type="EMBL" id="VAZ82280.1"/>
    </source>
</evidence>
<dbReference type="InterPro" id="IPR036291">
    <property type="entry name" value="NAD(P)-bd_dom_sf"/>
</dbReference>
<dbReference type="SUPFAM" id="SSF51735">
    <property type="entry name" value="NAD(P)-binding Rossmann-fold domains"/>
    <property type="match status" value="1"/>
</dbReference>
<name>A0AB38UP99_9MYCO</name>
<dbReference type="GO" id="GO:0000166">
    <property type="term" value="F:nucleotide binding"/>
    <property type="evidence" value="ECO:0007669"/>
    <property type="project" value="InterPro"/>
</dbReference>
<dbReference type="Pfam" id="PF01408">
    <property type="entry name" value="GFO_IDH_MocA"/>
    <property type="match status" value="1"/>
</dbReference>
<gene>
    <name evidence="2" type="ORF">LAUMK42_01087</name>
</gene>
<dbReference type="AlphaFoldDB" id="A0AB38UP99"/>
<accession>A0AB38UP99</accession>
<feature type="domain" description="Gfo/Idh/MocA-like oxidoreductase N-terminal" evidence="1">
    <location>
        <begin position="4"/>
        <end position="127"/>
    </location>
</feature>
<dbReference type="InterPro" id="IPR000683">
    <property type="entry name" value="Gfo/Idh/MocA-like_OxRdtase_N"/>
</dbReference>
<dbReference type="RefSeq" id="WP_122510390.1">
    <property type="nucleotide sequence ID" value="NZ_MWKV01000001.1"/>
</dbReference>
<dbReference type="Gene3D" id="3.40.50.720">
    <property type="entry name" value="NAD(P)-binding Rossmann-like Domain"/>
    <property type="match status" value="1"/>
</dbReference>
<proteinExistence type="predicted"/>
<protein>
    <recommendedName>
        <fullName evidence="1">Gfo/Idh/MocA-like oxidoreductase N-terminal domain-containing protein</fullName>
    </recommendedName>
</protein>
<organism evidence="2 3">
    <name type="scientific">Mycobacterium persicum</name>
    <dbReference type="NCBI Taxonomy" id="1487726"/>
    <lineage>
        <taxon>Bacteria</taxon>
        <taxon>Bacillati</taxon>
        <taxon>Actinomycetota</taxon>
        <taxon>Actinomycetes</taxon>
        <taxon>Mycobacteriales</taxon>
        <taxon>Mycobacteriaceae</taxon>
        <taxon>Mycobacterium</taxon>
    </lineage>
</organism>
<comment type="caution">
    <text evidence="2">The sequence shown here is derived from an EMBL/GenBank/DDBJ whole genome shotgun (WGS) entry which is preliminary data.</text>
</comment>
<reference evidence="2 3" key="1">
    <citation type="submission" date="2018-09" db="EMBL/GenBank/DDBJ databases">
        <authorList>
            <person name="Tagini F."/>
        </authorList>
    </citation>
    <scope>NUCLEOTIDE SEQUENCE [LARGE SCALE GENOMIC DNA]</scope>
    <source>
        <strain evidence="2 3">MK42</strain>
    </source>
</reference>